<accession>A0A840Z0A5</accession>
<dbReference type="GO" id="GO:0009055">
    <property type="term" value="F:electron transfer activity"/>
    <property type="evidence" value="ECO:0007669"/>
    <property type="project" value="InterPro"/>
</dbReference>
<dbReference type="Proteomes" id="UP000554342">
    <property type="component" value="Unassembled WGS sequence"/>
</dbReference>
<dbReference type="GO" id="GO:0046872">
    <property type="term" value="F:metal ion binding"/>
    <property type="evidence" value="ECO:0007669"/>
    <property type="project" value="UniProtKB-KW"/>
</dbReference>
<comment type="subcellular location">
    <subcellularLocation>
        <location evidence="1">Cell envelope</location>
    </subcellularLocation>
</comment>
<dbReference type="InterPro" id="IPR004852">
    <property type="entry name" value="Di-haem_cyt_c_peroxidsae"/>
</dbReference>
<comment type="caution">
    <text evidence="11">The sequence shown here is derived from an EMBL/GenBank/DDBJ whole genome shotgun (WGS) entry which is preliminary data.</text>
</comment>
<keyword evidence="4 9" id="KW-0732">Signal</keyword>
<feature type="signal peptide" evidence="9">
    <location>
        <begin position="1"/>
        <end position="21"/>
    </location>
</feature>
<organism evidence="11 12">
    <name type="scientific">Stakelama sediminis</name>
    <dbReference type="NCBI Taxonomy" id="463200"/>
    <lineage>
        <taxon>Bacteria</taxon>
        <taxon>Pseudomonadati</taxon>
        <taxon>Pseudomonadota</taxon>
        <taxon>Alphaproteobacteria</taxon>
        <taxon>Sphingomonadales</taxon>
        <taxon>Sphingomonadaceae</taxon>
        <taxon>Stakelama</taxon>
    </lineage>
</organism>
<evidence type="ECO:0000256" key="8">
    <source>
        <dbReference type="SAM" id="MobiDB-lite"/>
    </source>
</evidence>
<evidence type="ECO:0000313" key="12">
    <source>
        <dbReference type="Proteomes" id="UP000554342"/>
    </source>
</evidence>
<evidence type="ECO:0000256" key="1">
    <source>
        <dbReference type="ARBA" id="ARBA00004196"/>
    </source>
</evidence>
<proteinExistence type="predicted"/>
<dbReference type="InterPro" id="IPR036909">
    <property type="entry name" value="Cyt_c-like_dom_sf"/>
</dbReference>
<keyword evidence="3 7" id="KW-0479">Metal-binding</keyword>
<evidence type="ECO:0000256" key="6">
    <source>
        <dbReference type="ARBA" id="ARBA00023004"/>
    </source>
</evidence>
<evidence type="ECO:0000256" key="9">
    <source>
        <dbReference type="SAM" id="SignalP"/>
    </source>
</evidence>
<dbReference type="InterPro" id="IPR009056">
    <property type="entry name" value="Cyt_c-like_dom"/>
</dbReference>
<dbReference type="SUPFAM" id="SSF46626">
    <property type="entry name" value="Cytochrome c"/>
    <property type="match status" value="2"/>
</dbReference>
<gene>
    <name evidence="11" type="ORF">FHR23_002264</name>
</gene>
<dbReference type="InterPro" id="IPR051395">
    <property type="entry name" value="Cytochrome_c_Peroxidase/MauG"/>
</dbReference>
<evidence type="ECO:0000256" key="3">
    <source>
        <dbReference type="ARBA" id="ARBA00022723"/>
    </source>
</evidence>
<protein>
    <submittedName>
        <fullName evidence="11">Cytochrome c peroxidase</fullName>
        <ecNumber evidence="11">1.11.1.5</ecNumber>
    </submittedName>
</protein>
<sequence length="433" mass="47319">MIRAGSVLLALAALLFTVAVASRERMAAGQVPAGPRLSAMAQLGAKMFFDPALSASGQKSCASCHDPAHHFGPPDGRSVQSGGPHGELSGIRAVPSLAYLDRTPPFTVGPESLYDQDAIVAVPGTVNAGAKNPLGPLKGQAARKHAGQPNDVPQGGLFWDGRADTFQQQALGPLMSPFEMANKDTASLVAKLRKATYAEDFRRLFGADIFDHPTRALDEAGFALSRFQIEDPRFHPYSSKYDAYLHGHATLTPAERRGLALFNDPDKGNCAACHLDKPTPDGQPPVFTDHEYEALAVPRNPAIPANHDPDYYDLGICGPLRHDAYAHQNANCGLFKTPTLRNVATRRVFFHNGVYHSLKQVLRFYADRDTRPGEIYPRRADGSIAYYNDLPPRYRRNIDRIDAPLNRKKGDKPALTDAEMDDIIAFLKTLTDR</sequence>
<dbReference type="Pfam" id="PF03150">
    <property type="entry name" value="CCP_MauG"/>
    <property type="match status" value="1"/>
</dbReference>
<dbReference type="PROSITE" id="PS51007">
    <property type="entry name" value="CYTC"/>
    <property type="match status" value="2"/>
</dbReference>
<keyword evidence="6 7" id="KW-0408">Iron</keyword>
<dbReference type="AlphaFoldDB" id="A0A840Z0A5"/>
<feature type="chain" id="PRO_5032941147" evidence="9">
    <location>
        <begin position="22"/>
        <end position="433"/>
    </location>
</feature>
<feature type="region of interest" description="Disordered" evidence="8">
    <location>
        <begin position="59"/>
        <end position="87"/>
    </location>
</feature>
<dbReference type="GO" id="GO:0020037">
    <property type="term" value="F:heme binding"/>
    <property type="evidence" value="ECO:0007669"/>
    <property type="project" value="InterPro"/>
</dbReference>
<dbReference type="PANTHER" id="PTHR30600">
    <property type="entry name" value="CYTOCHROME C PEROXIDASE-RELATED"/>
    <property type="match status" value="1"/>
</dbReference>
<feature type="domain" description="Cytochrome c" evidence="10">
    <location>
        <begin position="253"/>
        <end position="431"/>
    </location>
</feature>
<evidence type="ECO:0000256" key="7">
    <source>
        <dbReference type="PROSITE-ProRule" id="PRU00433"/>
    </source>
</evidence>
<evidence type="ECO:0000256" key="4">
    <source>
        <dbReference type="ARBA" id="ARBA00022729"/>
    </source>
</evidence>
<keyword evidence="12" id="KW-1185">Reference proteome</keyword>
<feature type="domain" description="Cytochrome c" evidence="10">
    <location>
        <begin position="39"/>
        <end position="196"/>
    </location>
</feature>
<evidence type="ECO:0000259" key="10">
    <source>
        <dbReference type="PROSITE" id="PS51007"/>
    </source>
</evidence>
<evidence type="ECO:0000256" key="2">
    <source>
        <dbReference type="ARBA" id="ARBA00022617"/>
    </source>
</evidence>
<dbReference type="GO" id="GO:0030313">
    <property type="term" value="C:cell envelope"/>
    <property type="evidence" value="ECO:0007669"/>
    <property type="project" value="UniProtKB-SubCell"/>
</dbReference>
<keyword evidence="11" id="KW-0575">Peroxidase</keyword>
<reference evidence="11 12" key="1">
    <citation type="submission" date="2020-08" db="EMBL/GenBank/DDBJ databases">
        <title>Genomic Encyclopedia of Type Strains, Phase IV (KMG-IV): sequencing the most valuable type-strain genomes for metagenomic binning, comparative biology and taxonomic classification.</title>
        <authorList>
            <person name="Goeker M."/>
        </authorList>
    </citation>
    <scope>NUCLEOTIDE SEQUENCE [LARGE SCALE GENOMIC DNA]</scope>
    <source>
        <strain evidence="11 12">DSM 27203</strain>
    </source>
</reference>
<keyword evidence="2 7" id="KW-0349">Heme</keyword>
<evidence type="ECO:0000313" key="11">
    <source>
        <dbReference type="EMBL" id="MBB5719323.1"/>
    </source>
</evidence>
<dbReference type="EMBL" id="JACIJI010000004">
    <property type="protein sequence ID" value="MBB5719323.1"/>
    <property type="molecule type" value="Genomic_DNA"/>
</dbReference>
<dbReference type="PANTHER" id="PTHR30600:SF10">
    <property type="entry name" value="BLL6722 PROTEIN"/>
    <property type="match status" value="1"/>
</dbReference>
<keyword evidence="5 11" id="KW-0560">Oxidoreductase</keyword>
<dbReference type="EC" id="1.11.1.5" evidence="11"/>
<dbReference type="Gene3D" id="1.10.760.10">
    <property type="entry name" value="Cytochrome c-like domain"/>
    <property type="match status" value="2"/>
</dbReference>
<dbReference type="GO" id="GO:0004130">
    <property type="term" value="F:cytochrome-c peroxidase activity"/>
    <property type="evidence" value="ECO:0007669"/>
    <property type="project" value="UniProtKB-EC"/>
</dbReference>
<dbReference type="RefSeq" id="WP_184003978.1">
    <property type="nucleotide sequence ID" value="NZ_BAABIF010000001.1"/>
</dbReference>
<name>A0A840Z0A5_9SPHN</name>
<evidence type="ECO:0000256" key="5">
    <source>
        <dbReference type="ARBA" id="ARBA00023002"/>
    </source>
</evidence>